<evidence type="ECO:0000256" key="2">
    <source>
        <dbReference type="ARBA" id="ARBA00022714"/>
    </source>
</evidence>
<evidence type="ECO:0000256" key="4">
    <source>
        <dbReference type="ARBA" id="ARBA00022797"/>
    </source>
</evidence>
<dbReference type="InterPro" id="IPR015879">
    <property type="entry name" value="Ring_hydroxy_dOase_asu_C_dom"/>
</dbReference>
<dbReference type="PANTHER" id="PTHR43756:SF1">
    <property type="entry name" value="3-PHENYLPROPIONATE_CINNAMIC ACID DIOXYGENASE SUBUNIT ALPHA"/>
    <property type="match status" value="1"/>
</dbReference>
<dbReference type="Gene3D" id="3.90.380.10">
    <property type="entry name" value="Naphthalene 1,2-dioxygenase Alpha Subunit, Chain A, domain 1"/>
    <property type="match status" value="1"/>
</dbReference>
<sequence length="445" mass="50819">MVVQNGIVKSGYLSDGTRISDLIDLENGYISARVIGDPEIYRLEMDKIFAKVWVPVAHESEIPSKGDYVLRYIGDEEVIVSRSEYGEIHVVLNACTHRGMPVCRSERGNTSHFRCPYHGFTYRQDGQLIGVPAHREAFGDALNKDLYSLVRARVAVYKGLIFATFNESAPSLEEYLGSLKWYLDMMLHHTEEGMEVIGVPQRWVIKSNWKLGGDNFVGDAYHTFMTHYSAVQLKIVPSGDPKFAYYGVHVSCENGHGLGLIGGPPEVEIPPYYGTPQEIVEKIERTLSKDHQKAFRRLAYIHGTIFPNMSFGYFTWATEDGKRPGAYLTLRQWVPRGPHEMEVFTWVLVEKESPDWWKELARETFVRTFGASGMLEQDDAEMWSNITRATKGHIASRKLKFIYRMGIDRKPDQGEWPGPGVVYQGDYSEANQLNIWRQWAKLMSE</sequence>
<dbReference type="PROSITE" id="PS51296">
    <property type="entry name" value="RIESKE"/>
    <property type="match status" value="1"/>
</dbReference>
<evidence type="ECO:0000313" key="11">
    <source>
        <dbReference type="EMBL" id="PTQ51345.1"/>
    </source>
</evidence>
<proteinExistence type="inferred from homology"/>
<dbReference type="SUPFAM" id="SSF50022">
    <property type="entry name" value="ISP domain"/>
    <property type="match status" value="1"/>
</dbReference>
<dbReference type="PRINTS" id="PR00090">
    <property type="entry name" value="RNGDIOXGNASE"/>
</dbReference>
<organism evidence="11 12">
    <name type="scientific">Hydrogenibacillus schlegelii</name>
    <name type="common">Bacillus schlegelii</name>
    <dbReference type="NCBI Taxonomy" id="1484"/>
    <lineage>
        <taxon>Bacteria</taxon>
        <taxon>Bacillati</taxon>
        <taxon>Bacillota</taxon>
        <taxon>Bacilli</taxon>
        <taxon>Bacillales</taxon>
        <taxon>Bacillales Family X. Incertae Sedis</taxon>
        <taxon>Hydrogenibacillus</taxon>
    </lineage>
</organism>
<evidence type="ECO:0000256" key="6">
    <source>
        <dbReference type="ARBA" id="ARBA00023002"/>
    </source>
</evidence>
<dbReference type="AlphaFoldDB" id="A0A2T5G5A5"/>
<evidence type="ECO:0000256" key="5">
    <source>
        <dbReference type="ARBA" id="ARBA00022964"/>
    </source>
</evidence>
<keyword evidence="8" id="KW-0411">Iron-sulfur</keyword>
<dbReference type="PROSITE" id="PS00570">
    <property type="entry name" value="RING_HYDROXYL_ALPHA"/>
    <property type="match status" value="1"/>
</dbReference>
<dbReference type="EMBL" id="PEBV01000048">
    <property type="protein sequence ID" value="PTQ51345.1"/>
    <property type="molecule type" value="Genomic_DNA"/>
</dbReference>
<evidence type="ECO:0000259" key="10">
    <source>
        <dbReference type="PROSITE" id="PS51296"/>
    </source>
</evidence>
<keyword evidence="2" id="KW-0001">2Fe-2S</keyword>
<keyword evidence="3" id="KW-0479">Metal-binding</keyword>
<evidence type="ECO:0000256" key="1">
    <source>
        <dbReference type="ARBA" id="ARBA00008751"/>
    </source>
</evidence>
<dbReference type="SUPFAM" id="SSF55961">
    <property type="entry name" value="Bet v1-like"/>
    <property type="match status" value="1"/>
</dbReference>
<dbReference type="Pfam" id="PF00355">
    <property type="entry name" value="Rieske"/>
    <property type="match status" value="1"/>
</dbReference>
<evidence type="ECO:0000256" key="3">
    <source>
        <dbReference type="ARBA" id="ARBA00022723"/>
    </source>
</evidence>
<comment type="similarity">
    <text evidence="1">Belongs to the bacterial ring-hydroxylating dioxygenase alpha subunit family.</text>
</comment>
<dbReference type="Gene3D" id="2.102.10.10">
    <property type="entry name" value="Rieske [2Fe-2S] iron-sulphur domain"/>
    <property type="match status" value="1"/>
</dbReference>
<dbReference type="InterPro" id="IPR001663">
    <property type="entry name" value="Rng_hydr_dOase-A"/>
</dbReference>
<dbReference type="GO" id="GO:0005506">
    <property type="term" value="F:iron ion binding"/>
    <property type="evidence" value="ECO:0007669"/>
    <property type="project" value="InterPro"/>
</dbReference>
<evidence type="ECO:0000256" key="7">
    <source>
        <dbReference type="ARBA" id="ARBA00023004"/>
    </source>
</evidence>
<keyword evidence="6" id="KW-0560">Oxidoreductase</keyword>
<dbReference type="CDD" id="cd08881">
    <property type="entry name" value="RHO_alpha_C_NDO-like"/>
    <property type="match status" value="1"/>
</dbReference>
<evidence type="ECO:0000256" key="8">
    <source>
        <dbReference type="ARBA" id="ARBA00023014"/>
    </source>
</evidence>
<dbReference type="GO" id="GO:0051537">
    <property type="term" value="F:2 iron, 2 sulfur cluster binding"/>
    <property type="evidence" value="ECO:0007669"/>
    <property type="project" value="UniProtKB-KW"/>
</dbReference>
<dbReference type="GO" id="GO:0051213">
    <property type="term" value="F:dioxygenase activity"/>
    <property type="evidence" value="ECO:0007669"/>
    <property type="project" value="UniProtKB-KW"/>
</dbReference>
<dbReference type="InterPro" id="IPR015881">
    <property type="entry name" value="ARHD_Rieske_2Fe_2S"/>
</dbReference>
<protein>
    <submittedName>
        <fullName evidence="11">Large subunit naph/bph dioxygenase</fullName>
    </submittedName>
</protein>
<accession>A0A2T5G5A5</accession>
<dbReference type="Pfam" id="PF00848">
    <property type="entry name" value="Ring_hydroxyl_A"/>
    <property type="match status" value="1"/>
</dbReference>
<name>A0A2T5G5A5_HYDSH</name>
<keyword evidence="9" id="KW-0520">NAD</keyword>
<dbReference type="PANTHER" id="PTHR43756">
    <property type="entry name" value="CHOLINE MONOOXYGENASE, CHLOROPLASTIC"/>
    <property type="match status" value="1"/>
</dbReference>
<keyword evidence="7" id="KW-0408">Iron</keyword>
<keyword evidence="5 11" id="KW-0223">Dioxygenase</keyword>
<dbReference type="InterPro" id="IPR017941">
    <property type="entry name" value="Rieske_2Fe-2S"/>
</dbReference>
<dbReference type="GO" id="GO:0004497">
    <property type="term" value="F:monooxygenase activity"/>
    <property type="evidence" value="ECO:0007669"/>
    <property type="project" value="UniProtKB-ARBA"/>
</dbReference>
<dbReference type="InterPro" id="IPR043266">
    <property type="entry name" value="RHO_NdoB-like_C"/>
</dbReference>
<dbReference type="InterPro" id="IPR036922">
    <property type="entry name" value="Rieske_2Fe-2S_sf"/>
</dbReference>
<keyword evidence="4" id="KW-0058">Aromatic hydrocarbons catabolism</keyword>
<evidence type="ECO:0000313" key="12">
    <source>
        <dbReference type="Proteomes" id="UP000244180"/>
    </source>
</evidence>
<dbReference type="Proteomes" id="UP000244180">
    <property type="component" value="Unassembled WGS sequence"/>
</dbReference>
<comment type="caution">
    <text evidence="11">The sequence shown here is derived from an EMBL/GenBank/DDBJ whole genome shotgun (WGS) entry which is preliminary data.</text>
</comment>
<dbReference type="GO" id="GO:0016705">
    <property type="term" value="F:oxidoreductase activity, acting on paired donors, with incorporation or reduction of molecular oxygen"/>
    <property type="evidence" value="ECO:0007669"/>
    <property type="project" value="UniProtKB-ARBA"/>
</dbReference>
<evidence type="ECO:0000256" key="9">
    <source>
        <dbReference type="ARBA" id="ARBA00023027"/>
    </source>
</evidence>
<reference evidence="11 12" key="1">
    <citation type="submission" date="2017-08" db="EMBL/GenBank/DDBJ databases">
        <title>Burning lignite coal seam in the remote Altai Mountains harbors a hydrogen-driven thermophilic microbial community.</title>
        <authorList>
            <person name="Kadnikov V.V."/>
            <person name="Mardanov A.V."/>
            <person name="Ivasenko D."/>
            <person name="Beletsky A.V."/>
            <person name="Karnachuk O.V."/>
            <person name="Ravin N.V."/>
        </authorList>
    </citation>
    <scope>NUCLEOTIDE SEQUENCE [LARGE SCALE GENOMIC DNA]</scope>
    <source>
        <strain evidence="11">AL33</strain>
    </source>
</reference>
<feature type="domain" description="Rieske" evidence="10">
    <location>
        <begin position="53"/>
        <end position="163"/>
    </location>
</feature>
<gene>
    <name evidence="11" type="ORF">HSCHL_1385</name>
</gene>
<dbReference type="RefSeq" id="WP_273000695.1">
    <property type="nucleotide sequence ID" value="NZ_PEBV01000048.1"/>
</dbReference>